<dbReference type="InterPro" id="IPR012677">
    <property type="entry name" value="Nucleotide-bd_a/b_plait_sf"/>
</dbReference>
<feature type="domain" description="Helicase ATP-binding" evidence="9">
    <location>
        <begin position="36"/>
        <end position="207"/>
    </location>
</feature>
<evidence type="ECO:0000256" key="5">
    <source>
        <dbReference type="ARBA" id="ARBA00022806"/>
    </source>
</evidence>
<evidence type="ECO:0000259" key="9">
    <source>
        <dbReference type="PROSITE" id="PS51192"/>
    </source>
</evidence>
<keyword evidence="6" id="KW-0067">ATP-binding</keyword>
<dbReference type="Gene3D" id="3.40.50.300">
    <property type="entry name" value="P-loop containing nucleotide triphosphate hydrolases"/>
    <property type="match status" value="2"/>
</dbReference>
<dbReference type="GeneID" id="76835090"/>
<evidence type="ECO:0000259" key="11">
    <source>
        <dbReference type="PROSITE" id="PS51195"/>
    </source>
</evidence>
<dbReference type="GO" id="GO:0033592">
    <property type="term" value="F:RNA strand annealing activity"/>
    <property type="evidence" value="ECO:0007669"/>
    <property type="project" value="TreeGrafter"/>
</dbReference>
<evidence type="ECO:0000256" key="1">
    <source>
        <dbReference type="ARBA" id="ARBA00012552"/>
    </source>
</evidence>
<dbReference type="PROSITE" id="PS51192">
    <property type="entry name" value="HELICASE_ATP_BIND_1"/>
    <property type="match status" value="1"/>
</dbReference>
<keyword evidence="2" id="KW-0963">Cytoplasm</keyword>
<sequence>MENFFRFSTFPISPEIIKAIEDMGFEEPTPIQVQAIPPILEGKDVTGQAQTGTGKTAAFGIPALECVDLSSKQTQVIVLSPTRELAIQTAEEFNRLSRYLKKIHVLPVYGGQPIERQFRALKAGVQIVVGTPGRVLDHIDRGTLSLDTIKMVVLDEADQMLDMGFREDIEKILAETPDERQTVLFSATMPKPIKEISRRFQNKPEFVRVQHRELTVPQIEQLYLEVRNREKIEVLSRILEMYDPELSLVFCNTKRAVDELTTQLQTRGYFSEGLHGDMKQSQRDRVMAKFRKGAIDVLIATDVAARGIDVDDVDLVINFDVPQDVEYYVHRIGRTARAGRQGRSITFVGPKEIYKLRTIQKYAHIKISAIPLPTARDVERTRMRNLVEKIKEMADDGDNDKYVEIVEQIMVDGYTSLDIAAALLKMKLDTGNDTDDEVVISADGSGHSGIVQLCINLGREDRIRPKDIVGAITGETGITGKEIGAISIYDTYSHVEVPQEKAKQVVEGMAGKSIGGVKLVNGKAIGYDCPKGGKSRKTRY</sequence>
<feature type="domain" description="DEAD-box RNA helicase Q" evidence="11">
    <location>
        <begin position="5"/>
        <end position="33"/>
    </location>
</feature>
<dbReference type="CDD" id="cd18787">
    <property type="entry name" value="SF2_C_DEAD"/>
    <property type="match status" value="1"/>
</dbReference>
<dbReference type="Pfam" id="PF03880">
    <property type="entry name" value="DbpA"/>
    <property type="match status" value="1"/>
</dbReference>
<dbReference type="Pfam" id="PF00271">
    <property type="entry name" value="Helicase_C"/>
    <property type="match status" value="1"/>
</dbReference>
<dbReference type="CDD" id="cd12252">
    <property type="entry name" value="RRM_DbpA"/>
    <property type="match status" value="1"/>
</dbReference>
<dbReference type="InterPro" id="IPR057325">
    <property type="entry name" value="DeaD_dimer"/>
</dbReference>
<evidence type="ECO:0000256" key="4">
    <source>
        <dbReference type="ARBA" id="ARBA00022801"/>
    </source>
</evidence>
<accession>A0A9X9S3W5</accession>
<keyword evidence="3" id="KW-0547">Nucleotide-binding</keyword>
<dbReference type="Pfam" id="PF25399">
    <property type="entry name" value="DeaD_dimer"/>
    <property type="match status" value="1"/>
</dbReference>
<keyword evidence="4" id="KW-0378">Hydrolase</keyword>
<protein>
    <recommendedName>
        <fullName evidence="1">RNA helicase</fullName>
        <ecNumber evidence="1">3.6.4.13</ecNumber>
    </recommendedName>
</protein>
<dbReference type="GO" id="GO:0005524">
    <property type="term" value="F:ATP binding"/>
    <property type="evidence" value="ECO:0007669"/>
    <property type="project" value="UniProtKB-KW"/>
</dbReference>
<dbReference type="PANTHER" id="PTHR47963">
    <property type="entry name" value="DEAD-BOX ATP-DEPENDENT RNA HELICASE 47, MITOCHONDRIAL"/>
    <property type="match status" value="1"/>
</dbReference>
<evidence type="ECO:0000256" key="3">
    <source>
        <dbReference type="ARBA" id="ARBA00022741"/>
    </source>
</evidence>
<dbReference type="PROSITE" id="PS51194">
    <property type="entry name" value="HELICASE_CTER"/>
    <property type="match status" value="1"/>
</dbReference>
<reference evidence="12" key="1">
    <citation type="submission" date="2022-11" db="EMBL/GenBank/DDBJ databases">
        <title>Complete genome sequence of Methanogenium organophilum DSM 3596.</title>
        <authorList>
            <person name="Chen S.-C."/>
            <person name="Lai S.-J."/>
            <person name="You Y.-T."/>
        </authorList>
    </citation>
    <scope>NUCLEOTIDE SEQUENCE</scope>
    <source>
        <strain evidence="12">DSM 3596</strain>
    </source>
</reference>
<dbReference type="SUPFAM" id="SSF52540">
    <property type="entry name" value="P-loop containing nucleoside triphosphate hydrolases"/>
    <property type="match status" value="1"/>
</dbReference>
<feature type="domain" description="Helicase C-terminal" evidence="10">
    <location>
        <begin position="218"/>
        <end position="378"/>
    </location>
</feature>
<dbReference type="InterPro" id="IPR005580">
    <property type="entry name" value="DbpA/CsdA_RNA-bd_dom"/>
</dbReference>
<dbReference type="PROSITE" id="PS51195">
    <property type="entry name" value="Q_MOTIF"/>
    <property type="match status" value="1"/>
</dbReference>
<dbReference type="GO" id="GO:0005829">
    <property type="term" value="C:cytosol"/>
    <property type="evidence" value="ECO:0007669"/>
    <property type="project" value="TreeGrafter"/>
</dbReference>
<dbReference type="PANTHER" id="PTHR47963:SF8">
    <property type="entry name" value="ATP-DEPENDENT RNA HELICASE DEAD"/>
    <property type="match status" value="1"/>
</dbReference>
<dbReference type="EMBL" id="CP113361">
    <property type="protein sequence ID" value="WAI00425.1"/>
    <property type="molecule type" value="Genomic_DNA"/>
</dbReference>
<organism evidence="12 13">
    <name type="scientific">Methanogenium organophilum</name>
    <dbReference type="NCBI Taxonomy" id="2199"/>
    <lineage>
        <taxon>Archaea</taxon>
        <taxon>Methanobacteriati</taxon>
        <taxon>Methanobacteriota</taxon>
        <taxon>Stenosarchaea group</taxon>
        <taxon>Methanomicrobia</taxon>
        <taxon>Methanomicrobiales</taxon>
        <taxon>Methanomicrobiaceae</taxon>
        <taxon>Methanogenium</taxon>
    </lineage>
</organism>
<dbReference type="SMART" id="SM00487">
    <property type="entry name" value="DEXDc"/>
    <property type="match status" value="1"/>
</dbReference>
<evidence type="ECO:0000256" key="6">
    <source>
        <dbReference type="ARBA" id="ARBA00022840"/>
    </source>
</evidence>
<dbReference type="RefSeq" id="WP_268185624.1">
    <property type="nucleotide sequence ID" value="NZ_CP113361.1"/>
</dbReference>
<dbReference type="InterPro" id="IPR011545">
    <property type="entry name" value="DEAD/DEAH_box_helicase_dom"/>
</dbReference>
<evidence type="ECO:0000256" key="8">
    <source>
        <dbReference type="PROSITE-ProRule" id="PRU00552"/>
    </source>
</evidence>
<dbReference type="CDD" id="cd00268">
    <property type="entry name" value="DEADc"/>
    <property type="match status" value="1"/>
</dbReference>
<evidence type="ECO:0000313" key="13">
    <source>
        <dbReference type="Proteomes" id="UP001163096"/>
    </source>
</evidence>
<dbReference type="GO" id="GO:0009409">
    <property type="term" value="P:response to cold"/>
    <property type="evidence" value="ECO:0007669"/>
    <property type="project" value="TreeGrafter"/>
</dbReference>
<evidence type="ECO:0000313" key="12">
    <source>
        <dbReference type="EMBL" id="WAI00425.1"/>
    </source>
</evidence>
<evidence type="ECO:0000256" key="2">
    <source>
        <dbReference type="ARBA" id="ARBA00022490"/>
    </source>
</evidence>
<dbReference type="EC" id="3.6.4.13" evidence="1"/>
<proteinExistence type="predicted"/>
<dbReference type="InterPro" id="IPR027417">
    <property type="entry name" value="P-loop_NTPase"/>
</dbReference>
<evidence type="ECO:0000256" key="7">
    <source>
        <dbReference type="ARBA" id="ARBA00023016"/>
    </source>
</evidence>
<dbReference type="GO" id="GO:0016787">
    <property type="term" value="F:hydrolase activity"/>
    <property type="evidence" value="ECO:0007669"/>
    <property type="project" value="UniProtKB-KW"/>
</dbReference>
<dbReference type="GO" id="GO:0140097">
    <property type="term" value="F:catalytic activity, acting on DNA"/>
    <property type="evidence" value="ECO:0007669"/>
    <property type="project" value="UniProtKB-ARBA"/>
</dbReference>
<keyword evidence="7" id="KW-0346">Stress response</keyword>
<dbReference type="AlphaFoldDB" id="A0A9X9S3W5"/>
<evidence type="ECO:0000259" key="10">
    <source>
        <dbReference type="PROSITE" id="PS51194"/>
    </source>
</evidence>
<feature type="short sequence motif" description="Q motif" evidence="8">
    <location>
        <begin position="5"/>
        <end position="33"/>
    </location>
</feature>
<dbReference type="Gene3D" id="3.30.70.330">
    <property type="match status" value="1"/>
</dbReference>
<dbReference type="InterPro" id="IPR014001">
    <property type="entry name" value="Helicase_ATP-bd"/>
</dbReference>
<gene>
    <name evidence="12" type="ORF">OU421_08270</name>
</gene>
<dbReference type="InterPro" id="IPR014014">
    <property type="entry name" value="RNA_helicase_DEAD_Q_motif"/>
</dbReference>
<dbReference type="KEGG" id="mou:OU421_08270"/>
<dbReference type="InterPro" id="IPR044742">
    <property type="entry name" value="DEAD/DEAH_RhlB"/>
</dbReference>
<dbReference type="SMART" id="SM00490">
    <property type="entry name" value="HELICc"/>
    <property type="match status" value="1"/>
</dbReference>
<keyword evidence="5 12" id="KW-0347">Helicase</keyword>
<keyword evidence="13" id="KW-1185">Reference proteome</keyword>
<dbReference type="Proteomes" id="UP001163096">
    <property type="component" value="Chromosome"/>
</dbReference>
<name>A0A9X9S3W5_METOG</name>
<dbReference type="InterPro" id="IPR050547">
    <property type="entry name" value="DEAD_box_RNA_helicases"/>
</dbReference>
<dbReference type="Pfam" id="PF00270">
    <property type="entry name" value="DEAD"/>
    <property type="match status" value="1"/>
</dbReference>
<dbReference type="InterPro" id="IPR001650">
    <property type="entry name" value="Helicase_C-like"/>
</dbReference>
<dbReference type="GO" id="GO:0005840">
    <property type="term" value="C:ribosome"/>
    <property type="evidence" value="ECO:0007669"/>
    <property type="project" value="TreeGrafter"/>
</dbReference>
<dbReference type="FunFam" id="3.40.50.300:FF:000108">
    <property type="entry name" value="ATP-dependent RNA helicase RhlE"/>
    <property type="match status" value="1"/>
</dbReference>
<dbReference type="GO" id="GO:0003724">
    <property type="term" value="F:RNA helicase activity"/>
    <property type="evidence" value="ECO:0007669"/>
    <property type="project" value="UniProtKB-EC"/>
</dbReference>